<reference evidence="1 2" key="1">
    <citation type="submission" date="2012-07" db="EMBL/GenBank/DDBJ databases">
        <authorList>
            <person name="Durkin A.S."/>
            <person name="McCorrison J."/>
            <person name="Torralba M."/>
            <person name="Gillis M."/>
            <person name="Methe B."/>
            <person name="Sutton G."/>
            <person name="Nelson K.E."/>
        </authorList>
    </citation>
    <scope>NUCLEOTIDE SEQUENCE [LARGE SCALE GENOMIC DNA]</scope>
    <source>
        <strain evidence="1 2">OBRC8</strain>
    </source>
</reference>
<comment type="caution">
    <text evidence="1">The sequence shown here is derived from an EMBL/GenBank/DDBJ whole genome shotgun (WGS) entry which is preliminary data.</text>
</comment>
<evidence type="ECO:0000313" key="2">
    <source>
        <dbReference type="Proteomes" id="UP000005244"/>
    </source>
</evidence>
<gene>
    <name evidence="1" type="ORF">HMPREF1143_1254</name>
</gene>
<proteinExistence type="predicted"/>
<dbReference type="Proteomes" id="UP000005244">
    <property type="component" value="Unassembled WGS sequence"/>
</dbReference>
<organism evidence="1 2">
    <name type="scientific">Peptoanaerobacter stomatis</name>
    <dbReference type="NCBI Taxonomy" id="796937"/>
    <lineage>
        <taxon>Bacteria</taxon>
        <taxon>Bacillati</taxon>
        <taxon>Bacillota</taxon>
        <taxon>Clostridia</taxon>
        <taxon>Peptostreptococcales</taxon>
        <taxon>Filifactoraceae</taxon>
        <taxon>Peptoanaerobacter</taxon>
    </lineage>
</organism>
<name>J5URV5_9FIRM</name>
<protein>
    <submittedName>
        <fullName evidence="1">Uncharacterized protein</fullName>
    </submittedName>
</protein>
<accession>J5URV5</accession>
<keyword evidence="2" id="KW-1185">Reference proteome</keyword>
<sequence>MIYYFPSCNFKKAHADVSEKICAYLRAKNVKILGCCRVSQDLLKEGDTILTNCTNCAIITNELSPNTQEKSVYEFILEDDDFPWKDFHGEEISVQDCWKSRKKASAQNAVRKCLEKMNIKAVEIEENFEKTKFCGIWNLSEVTPLNMKTAPRLFKEIGEKYTTVLSEEDKLKKMRDQVARHKTDRTLVYCNTCESGLKLGEGKPVHLAELISAKL</sequence>
<evidence type="ECO:0000313" key="1">
    <source>
        <dbReference type="EMBL" id="EJU24609.1"/>
    </source>
</evidence>
<dbReference type="PATRIC" id="fig|796941.3.peg.209"/>
<dbReference type="RefSeq" id="WP_009530289.1">
    <property type="nucleotide sequence ID" value="NZ_ALNK01000005.1"/>
</dbReference>
<dbReference type="EMBL" id="ALNK01000005">
    <property type="protein sequence ID" value="EJU24609.1"/>
    <property type="molecule type" value="Genomic_DNA"/>
</dbReference>
<dbReference type="AlphaFoldDB" id="J5URV5"/>